<accession>A0A917EFZ8</accession>
<gene>
    <name evidence="1" type="ORF">GCM10011510_15650</name>
</gene>
<evidence type="ECO:0000313" key="2">
    <source>
        <dbReference type="Proteomes" id="UP000660801"/>
    </source>
</evidence>
<dbReference type="Proteomes" id="UP000660801">
    <property type="component" value="Unassembled WGS sequence"/>
</dbReference>
<reference evidence="1" key="2">
    <citation type="submission" date="2020-09" db="EMBL/GenBank/DDBJ databases">
        <authorList>
            <person name="Sun Q."/>
            <person name="Zhou Y."/>
        </authorList>
    </citation>
    <scope>NUCLEOTIDE SEQUENCE</scope>
    <source>
        <strain evidence="1">CGMCC 1.15533</strain>
    </source>
</reference>
<sequence length="68" mass="7906">MFTKKAKKIITVQKLDMTEEKIFYKTNLLNLKNCFIKIADISIEKTVLLLENGVKLPDIMMGLNKFIE</sequence>
<evidence type="ECO:0000313" key="1">
    <source>
        <dbReference type="EMBL" id="GGE35185.1"/>
    </source>
</evidence>
<dbReference type="AlphaFoldDB" id="A0A917EFZ8"/>
<comment type="caution">
    <text evidence="1">The sequence shown here is derived from an EMBL/GenBank/DDBJ whole genome shotgun (WGS) entry which is preliminary data.</text>
</comment>
<reference evidence="1" key="1">
    <citation type="journal article" date="2014" name="Int. J. Syst. Evol. Microbiol.">
        <title>Complete genome sequence of Corynebacterium casei LMG S-19264T (=DSM 44701T), isolated from a smear-ripened cheese.</title>
        <authorList>
            <consortium name="US DOE Joint Genome Institute (JGI-PGF)"/>
            <person name="Walter F."/>
            <person name="Albersmeier A."/>
            <person name="Kalinowski J."/>
            <person name="Ruckert C."/>
        </authorList>
    </citation>
    <scope>NUCLEOTIDE SEQUENCE</scope>
    <source>
        <strain evidence="1">CGMCC 1.15533</strain>
    </source>
</reference>
<proteinExistence type="predicted"/>
<protein>
    <submittedName>
        <fullName evidence="1">Uncharacterized protein</fullName>
    </submittedName>
</protein>
<dbReference type="EMBL" id="BMJN01000031">
    <property type="protein sequence ID" value="GGE35185.1"/>
    <property type="molecule type" value="Genomic_DNA"/>
</dbReference>
<name>A0A917EFZ8_9STRE</name>
<keyword evidence="2" id="KW-1185">Reference proteome</keyword>
<organism evidence="1 2">
    <name type="scientific">Streptococcus himalayensis</name>
    <dbReference type="NCBI Taxonomy" id="1888195"/>
    <lineage>
        <taxon>Bacteria</taxon>
        <taxon>Bacillati</taxon>
        <taxon>Bacillota</taxon>
        <taxon>Bacilli</taxon>
        <taxon>Lactobacillales</taxon>
        <taxon>Streptococcaceae</taxon>
        <taxon>Streptococcus</taxon>
    </lineage>
</organism>